<evidence type="ECO:0000313" key="2">
    <source>
        <dbReference type="Proteomes" id="UP000298652"/>
    </source>
</evidence>
<organism evidence="1 2">
    <name type="scientific">Setaria viridis</name>
    <name type="common">Green bristlegrass</name>
    <name type="synonym">Setaria italica subsp. viridis</name>
    <dbReference type="NCBI Taxonomy" id="4556"/>
    <lineage>
        <taxon>Eukaryota</taxon>
        <taxon>Viridiplantae</taxon>
        <taxon>Streptophyta</taxon>
        <taxon>Embryophyta</taxon>
        <taxon>Tracheophyta</taxon>
        <taxon>Spermatophyta</taxon>
        <taxon>Magnoliopsida</taxon>
        <taxon>Liliopsida</taxon>
        <taxon>Poales</taxon>
        <taxon>Poaceae</taxon>
        <taxon>PACMAD clade</taxon>
        <taxon>Panicoideae</taxon>
        <taxon>Panicodae</taxon>
        <taxon>Paniceae</taxon>
        <taxon>Cenchrinae</taxon>
        <taxon>Setaria</taxon>
    </lineage>
</organism>
<dbReference type="EMBL" id="MU967170">
    <property type="protein sequence ID" value="KAK6646322.1"/>
    <property type="molecule type" value="Genomic_DNA"/>
</dbReference>
<proteinExistence type="predicted"/>
<dbReference type="Proteomes" id="UP000298652">
    <property type="component" value="Unassembled WGS sequence"/>
</dbReference>
<reference evidence="1 2" key="1">
    <citation type="journal article" date="2020" name="Nat. Biotechnol.">
        <title>A genome resource for green millet Setaria viridis enables discovery of agronomically valuable loci.</title>
        <authorList>
            <person name="Mamidi S."/>
            <person name="Healey A."/>
            <person name="Huang P."/>
            <person name="Grimwood J."/>
            <person name="Jenkins J."/>
            <person name="Barry K."/>
            <person name="Sreedasyam A."/>
            <person name="Shu S."/>
            <person name="Lovell J.T."/>
            <person name="Feldman M."/>
            <person name="Wu J."/>
            <person name="Yu Y."/>
            <person name="Chen C."/>
            <person name="Johnson J."/>
            <person name="Sakakibara H."/>
            <person name="Kiba T."/>
            <person name="Sakurai T."/>
            <person name="Tavares R."/>
            <person name="Nusinow D.A."/>
            <person name="Baxter I."/>
            <person name="Schmutz J."/>
            <person name="Brutnell T.P."/>
            <person name="Kellogg E.A."/>
        </authorList>
    </citation>
    <scope>NUCLEOTIDE SEQUENCE [LARGE SCALE GENOMIC DNA]</scope>
    <source>
        <strain evidence="2">cv. A10</strain>
    </source>
</reference>
<comment type="caution">
    <text evidence="1">The sequence shown here is derived from an EMBL/GenBank/DDBJ whole genome shotgun (WGS) entry which is preliminary data.</text>
</comment>
<keyword evidence="2" id="KW-1185">Reference proteome</keyword>
<accession>A0ACC3P265</accession>
<gene>
    <name evidence="1" type="ORF">SEVIR_J003709v4</name>
</gene>
<name>A0ACC3P265_SETVI</name>
<evidence type="ECO:0000313" key="1">
    <source>
        <dbReference type="EMBL" id="KAK6646322.1"/>
    </source>
</evidence>
<protein>
    <submittedName>
        <fullName evidence="1">Uncharacterized protein</fullName>
    </submittedName>
</protein>
<sequence>MLTTLILIFWGKRLACHKVRAQMKAQGLPKNQHSSLSVMNEHVDAYLRYALQYPFTTDKIKKKIVRFFKHLLLARSDQFIQETEGKDSGIENKSLDQVRNGFVFKLQDMVVSKDRKGNVR</sequence>